<gene>
    <name evidence="3" type="ORF">AVDCRST_MAG66-1796</name>
</gene>
<feature type="region of interest" description="Disordered" evidence="1">
    <location>
        <begin position="193"/>
        <end position="223"/>
    </location>
</feature>
<dbReference type="InterPro" id="IPR038721">
    <property type="entry name" value="IS701-like_DDE_dom"/>
</dbReference>
<name>A0A6J4P815_9PSEU</name>
<evidence type="ECO:0000259" key="2">
    <source>
        <dbReference type="Pfam" id="PF13546"/>
    </source>
</evidence>
<sequence>MAEVPVLQLPLDDVVAAPPVREVGADEAQPRRDPVRRDVDATGADREAQAGHHRARVVVPVHDALPGEGVGEHPPQQVALETRPGAEVGVPERHRRVPGQQVACGVDGVGRQVVGAAPVDDVPDVGDQLRPRHRGVAEVRAGAVERVQVPALDRVEAQGAGDRLQHLGGGPDAVALLEPRVVGGADVREHGELLAAEPGRLPPRPQEETGGAGIHPRPAGPEEPAQLDMVLERHPPPKTPRRQVSVGGSRSTTLSKRWLTVRSPARLRTMTASSPSGQVLRDPAHLAELCASVFSSIPRADQRRWAAAYVHGLVRVPGRKSIRRICEHYPGPATEQCLQQFVNQSPWRWAPVRQSLGQAAEVAAEPRAWVVDEVEFPKRGRYSVGVAVQYVPSLGRTINCQLGLSTWVVGADAAVPTDWRLMLPPSWDEDRDRRRRAYVPDREQHLPAWQHVLHSVDEMVESWGLTPRPVVADRRHDQDVEALTRGLEERQLRFALQISGRTPVARSSSGRVRAADLVRATARELIGLPADSSSGTRSRRSGPIMVAHAAVPPVPAPGRRLPLPVVPRRVVGLWPHGRSRPGELWLTNLSMSPLPHLVDVLASHGQVVGRLRSLRDDSGLDHFEGRSYAGWHHHVTLASVAYAHRELAAVRRAPTSAAS</sequence>
<dbReference type="Pfam" id="PF13546">
    <property type="entry name" value="DDE_5"/>
    <property type="match status" value="1"/>
</dbReference>
<feature type="region of interest" description="Disordered" evidence="1">
    <location>
        <begin position="232"/>
        <end position="251"/>
    </location>
</feature>
<accession>A0A6J4P815</accession>
<protein>
    <recommendedName>
        <fullName evidence="2">Transposase IS701-like DDE domain-containing protein</fullName>
    </recommendedName>
</protein>
<dbReference type="InterPro" id="IPR039365">
    <property type="entry name" value="IS701-like"/>
</dbReference>
<feature type="compositionally biased region" description="Basic and acidic residues" evidence="1">
    <location>
        <begin position="28"/>
        <end position="50"/>
    </location>
</feature>
<feature type="region of interest" description="Disordered" evidence="1">
    <location>
        <begin position="1"/>
        <end position="53"/>
    </location>
</feature>
<dbReference type="PANTHER" id="PTHR33627">
    <property type="entry name" value="TRANSPOSASE"/>
    <property type="match status" value="1"/>
</dbReference>
<proteinExistence type="predicted"/>
<evidence type="ECO:0000313" key="3">
    <source>
        <dbReference type="EMBL" id="CAA9406958.1"/>
    </source>
</evidence>
<dbReference type="PANTHER" id="PTHR33627:SF1">
    <property type="entry name" value="TRANSPOSASE"/>
    <property type="match status" value="1"/>
</dbReference>
<evidence type="ECO:0000256" key="1">
    <source>
        <dbReference type="SAM" id="MobiDB-lite"/>
    </source>
</evidence>
<dbReference type="EMBL" id="CADCUS010000264">
    <property type="protein sequence ID" value="CAA9406958.1"/>
    <property type="molecule type" value="Genomic_DNA"/>
</dbReference>
<feature type="domain" description="Transposase IS701-like DDE" evidence="2">
    <location>
        <begin position="293"/>
        <end position="506"/>
    </location>
</feature>
<feature type="compositionally biased region" description="Low complexity" evidence="1">
    <location>
        <begin position="1"/>
        <end position="15"/>
    </location>
</feature>
<organism evidence="3">
    <name type="scientific">uncultured Pseudonocardia sp</name>
    <dbReference type="NCBI Taxonomy" id="211455"/>
    <lineage>
        <taxon>Bacteria</taxon>
        <taxon>Bacillati</taxon>
        <taxon>Actinomycetota</taxon>
        <taxon>Actinomycetes</taxon>
        <taxon>Pseudonocardiales</taxon>
        <taxon>Pseudonocardiaceae</taxon>
        <taxon>Pseudonocardia</taxon>
        <taxon>environmental samples</taxon>
    </lineage>
</organism>
<dbReference type="AlphaFoldDB" id="A0A6J4P815"/>
<reference evidence="3" key="1">
    <citation type="submission" date="2020-02" db="EMBL/GenBank/DDBJ databases">
        <authorList>
            <person name="Meier V. D."/>
        </authorList>
    </citation>
    <scope>NUCLEOTIDE SEQUENCE</scope>
    <source>
        <strain evidence="3">AVDCRST_MAG66</strain>
    </source>
</reference>